<feature type="region of interest" description="Disordered" evidence="2">
    <location>
        <begin position="190"/>
        <end position="212"/>
    </location>
</feature>
<protein>
    <submittedName>
        <fullName evidence="4">N-acetylmuramoyl-L-alanine amidase</fullName>
    </submittedName>
</protein>
<evidence type="ECO:0000256" key="2">
    <source>
        <dbReference type="SAM" id="MobiDB-lite"/>
    </source>
</evidence>
<dbReference type="GO" id="GO:0008270">
    <property type="term" value="F:zinc ion binding"/>
    <property type="evidence" value="ECO:0007669"/>
    <property type="project" value="InterPro"/>
</dbReference>
<dbReference type="InterPro" id="IPR015510">
    <property type="entry name" value="PGRP"/>
</dbReference>
<dbReference type="InterPro" id="IPR006619">
    <property type="entry name" value="PGRP_domain_met/bac"/>
</dbReference>
<dbReference type="GO" id="GO:0008745">
    <property type="term" value="F:N-acetylmuramoyl-L-alanine amidase activity"/>
    <property type="evidence" value="ECO:0007669"/>
    <property type="project" value="InterPro"/>
</dbReference>
<comment type="similarity">
    <text evidence="1">Belongs to the N-acetylmuramoyl-L-alanine amidase 2 family.</text>
</comment>
<reference evidence="4" key="1">
    <citation type="submission" date="2021-01" db="EMBL/GenBank/DDBJ databases">
        <title>Whole genome shotgun sequence of Sinosporangium siamense NBRC 109515.</title>
        <authorList>
            <person name="Komaki H."/>
            <person name="Tamura T."/>
        </authorList>
    </citation>
    <scope>NUCLEOTIDE SEQUENCE</scope>
    <source>
        <strain evidence="4">NBRC 109515</strain>
    </source>
</reference>
<dbReference type="SUPFAM" id="SSF47090">
    <property type="entry name" value="PGBD-like"/>
    <property type="match status" value="1"/>
</dbReference>
<comment type="caution">
    <text evidence="4">The sequence shown here is derived from an EMBL/GenBank/DDBJ whole genome shotgun (WGS) entry which is preliminary data.</text>
</comment>
<dbReference type="AlphaFoldDB" id="A0A919RH19"/>
<gene>
    <name evidence="4" type="ORF">Ssi02_39340</name>
</gene>
<evidence type="ECO:0000259" key="3">
    <source>
        <dbReference type="SMART" id="SM00701"/>
    </source>
</evidence>
<evidence type="ECO:0000313" key="5">
    <source>
        <dbReference type="Proteomes" id="UP000606172"/>
    </source>
</evidence>
<dbReference type="InterPro" id="IPR036366">
    <property type="entry name" value="PGBDSf"/>
</dbReference>
<keyword evidence="5" id="KW-1185">Reference proteome</keyword>
<dbReference type="Gene3D" id="1.10.101.10">
    <property type="entry name" value="PGBD-like superfamily/PGBD"/>
    <property type="match status" value="1"/>
</dbReference>
<dbReference type="Pfam" id="PF01471">
    <property type="entry name" value="PG_binding_1"/>
    <property type="match status" value="1"/>
</dbReference>
<dbReference type="InterPro" id="IPR036505">
    <property type="entry name" value="Amidase/PGRP_sf"/>
</dbReference>
<organism evidence="4 5">
    <name type="scientific">Sinosporangium siamense</name>
    <dbReference type="NCBI Taxonomy" id="1367973"/>
    <lineage>
        <taxon>Bacteria</taxon>
        <taxon>Bacillati</taxon>
        <taxon>Actinomycetota</taxon>
        <taxon>Actinomycetes</taxon>
        <taxon>Streptosporangiales</taxon>
        <taxon>Streptosporangiaceae</taxon>
        <taxon>Sinosporangium</taxon>
    </lineage>
</organism>
<dbReference type="InterPro" id="IPR002477">
    <property type="entry name" value="Peptidoglycan-bd-like"/>
</dbReference>
<dbReference type="SMART" id="SM00701">
    <property type="entry name" value="PGRP"/>
    <property type="match status" value="1"/>
</dbReference>
<evidence type="ECO:0000313" key="4">
    <source>
        <dbReference type="EMBL" id="GII93703.1"/>
    </source>
</evidence>
<dbReference type="InterPro" id="IPR002502">
    <property type="entry name" value="Amidase_domain"/>
</dbReference>
<name>A0A919RH19_9ACTN</name>
<evidence type="ECO:0000256" key="1">
    <source>
        <dbReference type="ARBA" id="ARBA00007553"/>
    </source>
</evidence>
<dbReference type="Gene3D" id="3.40.80.10">
    <property type="entry name" value="Peptidoglycan recognition protein-like"/>
    <property type="match status" value="1"/>
</dbReference>
<proteinExistence type="inferred from homology"/>
<dbReference type="EMBL" id="BOOW01000026">
    <property type="protein sequence ID" value="GII93703.1"/>
    <property type="molecule type" value="Genomic_DNA"/>
</dbReference>
<dbReference type="PANTHER" id="PTHR11022:SF41">
    <property type="entry name" value="PEPTIDOGLYCAN-RECOGNITION PROTEIN LC-RELATED"/>
    <property type="match status" value="1"/>
</dbReference>
<dbReference type="CDD" id="cd06583">
    <property type="entry name" value="PGRP"/>
    <property type="match status" value="1"/>
</dbReference>
<dbReference type="PANTHER" id="PTHR11022">
    <property type="entry name" value="PEPTIDOGLYCAN RECOGNITION PROTEIN"/>
    <property type="match status" value="1"/>
</dbReference>
<accession>A0A919RH19</accession>
<feature type="domain" description="Peptidoglycan recognition protein family" evidence="3">
    <location>
        <begin position="29"/>
        <end position="175"/>
    </location>
</feature>
<dbReference type="GO" id="GO:0009253">
    <property type="term" value="P:peptidoglycan catabolic process"/>
    <property type="evidence" value="ECO:0007669"/>
    <property type="project" value="InterPro"/>
</dbReference>
<dbReference type="SUPFAM" id="SSF55846">
    <property type="entry name" value="N-acetylmuramoyl-L-alanine amidase-like"/>
    <property type="match status" value="1"/>
</dbReference>
<dbReference type="Proteomes" id="UP000606172">
    <property type="component" value="Unassembled WGS sequence"/>
</dbReference>
<sequence length="281" mass="30207">MLQNPGTIPDPGVTLCRPFLVLLEIGPVDNLITRRAWGARAPRGAYSPVSSTKGVKVHYTGGRVDPAVVDDHDKCVAMVRSIQKHHMDGNGWTDIGYSMVACPHRKVFEGRGPKRVPAANGAGLNTAHYAVLGLVGNSGLVTPNDALLHGVLDAIGYLKREGGAGNEIKGHRDGYSTECPGDALYAWVRRGAPRPGGQGPEEPGPKTPAFPGRLLKQPPIMRGEDVRTWQTQAKKRGFDLDADGAYGPRSDEVARQIQRAHNLPVDGVVGPQTWKATWQTP</sequence>
<dbReference type="InterPro" id="IPR036365">
    <property type="entry name" value="PGBD-like_sf"/>
</dbReference>